<keyword evidence="2" id="KW-0812">Transmembrane</keyword>
<accession>A0A177B867</accession>
<dbReference type="AlphaFoldDB" id="A0A177B867"/>
<keyword evidence="6" id="KW-1133">Transmembrane helix</keyword>
<comment type="similarity">
    <text evidence="9">Belongs to the Tom70 family.</text>
</comment>
<dbReference type="PANTHER" id="PTHR46208:SF1">
    <property type="entry name" value="MITOCHONDRIAL IMPORT RECEPTOR SUBUNIT TOM70"/>
    <property type="match status" value="1"/>
</dbReference>
<evidence type="ECO:0000256" key="12">
    <source>
        <dbReference type="SAM" id="MobiDB-lite"/>
    </source>
</evidence>
<dbReference type="SUPFAM" id="SSF48452">
    <property type="entry name" value="TPR-like"/>
    <property type="match status" value="2"/>
</dbReference>
<keyword evidence="3" id="KW-0677">Repeat</keyword>
<keyword evidence="4" id="KW-1000">Mitochondrion outer membrane</keyword>
<dbReference type="PROSITE" id="PS50005">
    <property type="entry name" value="TPR"/>
    <property type="match status" value="1"/>
</dbReference>
<reference evidence="13 14" key="1">
    <citation type="submission" date="2016-04" db="EMBL/GenBank/DDBJ databases">
        <title>The genome of Intoshia linei affirms orthonectids as highly simplified spiralians.</title>
        <authorList>
            <person name="Mikhailov K.V."/>
            <person name="Slusarev G.S."/>
            <person name="Nikitin M.A."/>
            <person name="Logacheva M.D."/>
            <person name="Penin A."/>
            <person name="Aleoshin V."/>
            <person name="Panchin Y.V."/>
        </authorList>
    </citation>
    <scope>NUCLEOTIDE SEQUENCE [LARGE SCALE GENOMIC DNA]</scope>
    <source>
        <strain evidence="13">Intl2013</strain>
        <tissue evidence="13">Whole animal</tissue>
    </source>
</reference>
<gene>
    <name evidence="13" type="ORF">A3Q56_02376</name>
</gene>
<dbReference type="InterPro" id="IPR011990">
    <property type="entry name" value="TPR-like_helical_dom_sf"/>
</dbReference>
<dbReference type="EMBL" id="LWCA01000217">
    <property type="protein sequence ID" value="OAF69872.1"/>
    <property type="molecule type" value="Genomic_DNA"/>
</dbReference>
<dbReference type="GO" id="GO:0045039">
    <property type="term" value="P:protein insertion into mitochondrial inner membrane"/>
    <property type="evidence" value="ECO:0007669"/>
    <property type="project" value="TreeGrafter"/>
</dbReference>
<dbReference type="GO" id="GO:0005741">
    <property type="term" value="C:mitochondrial outer membrane"/>
    <property type="evidence" value="ECO:0007669"/>
    <property type="project" value="UniProtKB-SubCell"/>
</dbReference>
<evidence type="ECO:0000256" key="9">
    <source>
        <dbReference type="ARBA" id="ARBA00038030"/>
    </source>
</evidence>
<keyword evidence="8" id="KW-0472">Membrane</keyword>
<evidence type="ECO:0000256" key="4">
    <source>
        <dbReference type="ARBA" id="ARBA00022787"/>
    </source>
</evidence>
<evidence type="ECO:0000256" key="1">
    <source>
        <dbReference type="ARBA" id="ARBA00004572"/>
    </source>
</evidence>
<dbReference type="InterPro" id="IPR019734">
    <property type="entry name" value="TPR_rpt"/>
</dbReference>
<dbReference type="Proteomes" id="UP000078046">
    <property type="component" value="Unassembled WGS sequence"/>
</dbReference>
<evidence type="ECO:0000256" key="7">
    <source>
        <dbReference type="ARBA" id="ARBA00023128"/>
    </source>
</evidence>
<keyword evidence="11" id="KW-0175">Coiled coil</keyword>
<dbReference type="GO" id="GO:0008320">
    <property type="term" value="F:protein transmembrane transporter activity"/>
    <property type="evidence" value="ECO:0007669"/>
    <property type="project" value="TreeGrafter"/>
</dbReference>
<keyword evidence="5 10" id="KW-0802">TPR repeat</keyword>
<feature type="coiled-coil region" evidence="11">
    <location>
        <begin position="38"/>
        <end position="65"/>
    </location>
</feature>
<evidence type="ECO:0000313" key="13">
    <source>
        <dbReference type="EMBL" id="OAF69872.1"/>
    </source>
</evidence>
<protein>
    <submittedName>
        <fullName evidence="13">Uncharacterized protein</fullName>
    </submittedName>
</protein>
<dbReference type="SMART" id="SM00028">
    <property type="entry name" value="TPR"/>
    <property type="match status" value="4"/>
</dbReference>
<feature type="repeat" description="TPR" evidence="10">
    <location>
        <begin position="463"/>
        <end position="496"/>
    </location>
</feature>
<name>A0A177B867_9BILA</name>
<evidence type="ECO:0000256" key="5">
    <source>
        <dbReference type="ARBA" id="ARBA00022803"/>
    </source>
</evidence>
<dbReference type="Pfam" id="PF00515">
    <property type="entry name" value="TPR_1"/>
    <property type="match status" value="1"/>
</dbReference>
<comment type="subcellular location">
    <subcellularLocation>
        <location evidence="1">Mitochondrion outer membrane</location>
        <topology evidence="1">Single-pass membrane protein</topology>
    </subcellularLocation>
</comment>
<proteinExistence type="inferred from homology"/>
<dbReference type="GO" id="GO:0030150">
    <property type="term" value="P:protein import into mitochondrial matrix"/>
    <property type="evidence" value="ECO:0007669"/>
    <property type="project" value="TreeGrafter"/>
</dbReference>
<feature type="region of interest" description="Disordered" evidence="12">
    <location>
        <begin position="339"/>
        <end position="362"/>
    </location>
</feature>
<evidence type="ECO:0000256" key="11">
    <source>
        <dbReference type="SAM" id="Coils"/>
    </source>
</evidence>
<evidence type="ECO:0000256" key="8">
    <source>
        <dbReference type="ARBA" id="ARBA00023136"/>
    </source>
</evidence>
<evidence type="ECO:0000313" key="14">
    <source>
        <dbReference type="Proteomes" id="UP000078046"/>
    </source>
</evidence>
<evidence type="ECO:0000256" key="10">
    <source>
        <dbReference type="PROSITE-ProRule" id="PRU00339"/>
    </source>
</evidence>
<evidence type="ECO:0000256" key="6">
    <source>
        <dbReference type="ARBA" id="ARBA00022989"/>
    </source>
</evidence>
<comment type="caution">
    <text evidence="13">The sequence shown here is derived from an EMBL/GenBank/DDBJ whole genome shotgun (WGS) entry which is preliminary data.</text>
</comment>
<organism evidence="13 14">
    <name type="scientific">Intoshia linei</name>
    <dbReference type="NCBI Taxonomy" id="1819745"/>
    <lineage>
        <taxon>Eukaryota</taxon>
        <taxon>Metazoa</taxon>
        <taxon>Spiralia</taxon>
        <taxon>Lophotrochozoa</taxon>
        <taxon>Mesozoa</taxon>
        <taxon>Orthonectida</taxon>
        <taxon>Rhopaluridae</taxon>
        <taxon>Intoshia</taxon>
    </lineage>
</organism>
<dbReference type="OrthoDB" id="1872379at2759"/>
<keyword evidence="7" id="KW-0496">Mitochondrion</keyword>
<dbReference type="Gene3D" id="1.25.40.10">
    <property type="entry name" value="Tetratricopeptide repeat domain"/>
    <property type="match status" value="2"/>
</dbReference>
<evidence type="ECO:0000256" key="2">
    <source>
        <dbReference type="ARBA" id="ARBA00022692"/>
    </source>
</evidence>
<evidence type="ECO:0000256" key="3">
    <source>
        <dbReference type="ARBA" id="ARBA00022737"/>
    </source>
</evidence>
<dbReference type="Pfam" id="PF13181">
    <property type="entry name" value="TPR_8"/>
    <property type="match status" value="1"/>
</dbReference>
<keyword evidence="14" id="KW-1185">Reference proteome</keyword>
<sequence length="1076" mass="125621">MQNSDISSNDLNNIIVSLRKCIKTEKRRMILTTRRQIKVYRERKLENFNKRAEKLEKQLVLLNNIDNDELSKFCLSNELSKSDLATLSNLSHAQVIAIKFASLPKMKSIVKNYREKYFSWREMVDYLIYNVSGTRHVRKNKINTDLSAFALLVRKNDLKEKLDSNEETEKIEKLNYTMNTNLIENEKINMEHVDIKSNASDNDISDSSVKELAVNKNFDIINDDTADLNKNTLLDGLDDYSSTLNFNKPYFETHRVVKETQVPEFALVQIQNPKSLMVPIDENTVVTTLNNFKEIECETAQPVESETDENNFFSLDRKDFKFDVIEKLKKSAKRMKKTSMSQIKNTYKKSKPQTETIHPSWSAKRKEKSKIQQFTGTRTTNTSIAVCALIASLGFAYYLYNRSSNVPEVENIDDETSILDKIINLKETGNKLFINDDYEQARDVYTQALECTKSTEDVDSMISKLYQNRAAVYNKMEEYDLAIEDCSRAIEYDEFYVKAYIRRSNIYRTLNLYDEAMLDFIQLFKINDQDVKVSDLFDDFILEYAKYKTDDYVKNRTKTTQISPTCIKYFLDIIKIPILQNDYFKQEILPFNTTLENNLQAAYDESVKCNQFLEEKINKFNGLDQFCCGYNSEYDTFPNEESNCESDDSISDESGFDNGILISDIPNYDPETCMCDNMKPIVNGNAPEYQDCLNNIGDEEKRCYCENNKILYSGRPTKQTKVNGEYVNNDVIDLDSDEIPSQVVSIDIQPSRKRISKKSLNKQQSYIFKECQLIVKRFHSKEYFACFHNILKVFHHWDRFKLVETDYQRQFVPQTLLIVSMLCLFRSLFDDCLETLNLLLDMETIEDDIKLIAKTISAYCKVMQRGDSTDLNKLIVDNPDCPYLYNLRGQIMLSELRLADSLFDLKKFCHLSPNDLLGKLRCMMIEDKLRLRSDPSEQFAILNTIISLEDEYKQFSLYHVYKSELLFGNDAAGAIECMKTAIKIDSNIPSYYAHIGQYSYIASQNIEDAEKYFKQCENCDKRYARTYETFSISKIEKYEKYFKKAFEYYLSYSDIQRMMMCDVSLGFQRKMFAVTQ</sequence>
<dbReference type="GO" id="GO:0030943">
    <property type="term" value="F:mitochondrion targeting sequence binding"/>
    <property type="evidence" value="ECO:0007669"/>
    <property type="project" value="TreeGrafter"/>
</dbReference>
<dbReference type="PANTHER" id="PTHR46208">
    <property type="entry name" value="MITOCHONDRIAL IMPORT RECEPTOR SUBUNIT TOM70"/>
    <property type="match status" value="1"/>
</dbReference>